<keyword evidence="14 16" id="KW-0472">Membrane</keyword>
<evidence type="ECO:0000256" key="2">
    <source>
        <dbReference type="ARBA" id="ARBA00004477"/>
    </source>
</evidence>
<feature type="domain" description="SMP-LTD" evidence="18">
    <location>
        <begin position="114"/>
        <end position="292"/>
    </location>
</feature>
<reference evidence="19" key="3">
    <citation type="submission" date="2025-09" db="UniProtKB">
        <authorList>
            <consortium name="Ensembl"/>
        </authorList>
    </citation>
    <scope>IDENTIFICATION</scope>
    <source>
        <strain evidence="19">Guanapo</strain>
    </source>
</reference>
<keyword evidence="11 16" id="KW-1133">Transmembrane helix</keyword>
<dbReference type="GO" id="GO:0031210">
    <property type="term" value="F:phosphatidylcholine binding"/>
    <property type="evidence" value="ECO:0007669"/>
    <property type="project" value="TreeGrafter"/>
</dbReference>
<evidence type="ECO:0000313" key="20">
    <source>
        <dbReference type="Proteomes" id="UP000242638"/>
    </source>
</evidence>
<dbReference type="AlphaFoldDB" id="A0A3P9Q9T0"/>
<dbReference type="GO" id="GO:0061817">
    <property type="term" value="P:endoplasmic reticulum-plasma membrane tethering"/>
    <property type="evidence" value="ECO:0007669"/>
    <property type="project" value="InterPro"/>
</dbReference>
<dbReference type="GO" id="GO:0005789">
    <property type="term" value="C:endoplasmic reticulum membrane"/>
    <property type="evidence" value="ECO:0007669"/>
    <property type="project" value="UniProtKB-SubCell"/>
</dbReference>
<dbReference type="Bgee" id="ENSPREG00000020802">
    <property type="expression patterns" value="Expressed in head and 1 other cell type or tissue"/>
</dbReference>
<feature type="domain" description="C2" evidence="17">
    <location>
        <begin position="291"/>
        <end position="420"/>
    </location>
</feature>
<dbReference type="Pfam" id="PF00168">
    <property type="entry name" value="C2"/>
    <property type="match status" value="5"/>
</dbReference>
<keyword evidence="5" id="KW-1003">Cell membrane</keyword>
<keyword evidence="20" id="KW-1185">Reference proteome</keyword>
<dbReference type="STRING" id="8081.ENSPREP00000030779"/>
<feature type="region of interest" description="Disordered" evidence="15">
    <location>
        <begin position="1"/>
        <end position="25"/>
    </location>
</feature>
<protein>
    <submittedName>
        <fullName evidence="19">Extended synaptotagmin 1</fullName>
    </submittedName>
</protein>
<dbReference type="InterPro" id="IPR051634">
    <property type="entry name" value="Extended_Synaptotagmin"/>
</dbReference>
<feature type="domain" description="C2" evidence="17">
    <location>
        <begin position="421"/>
        <end position="547"/>
    </location>
</feature>
<dbReference type="InterPro" id="IPR037749">
    <property type="entry name" value="Ext_Synaptotagmin_C2B"/>
</dbReference>
<evidence type="ECO:0000256" key="14">
    <source>
        <dbReference type="ARBA" id="ARBA00023136"/>
    </source>
</evidence>
<keyword evidence="7" id="KW-0479">Metal-binding</keyword>
<dbReference type="InterPro" id="IPR031468">
    <property type="entry name" value="SMP_LBD"/>
</dbReference>
<keyword evidence="6 16" id="KW-0812">Transmembrane</keyword>
<evidence type="ECO:0000256" key="10">
    <source>
        <dbReference type="ARBA" id="ARBA00022837"/>
    </source>
</evidence>
<dbReference type="Pfam" id="PF17047">
    <property type="entry name" value="SMP_LBD"/>
    <property type="match status" value="1"/>
</dbReference>
<dbReference type="Gene3D" id="2.60.40.150">
    <property type="entry name" value="C2 domain"/>
    <property type="match status" value="5"/>
</dbReference>
<dbReference type="CDD" id="cd04030">
    <property type="entry name" value="C2C_KIAA1228"/>
    <property type="match status" value="1"/>
</dbReference>
<dbReference type="CDD" id="cd08391">
    <property type="entry name" value="C2A_C2C_Synaptotagmin_like"/>
    <property type="match status" value="1"/>
</dbReference>
<organism evidence="19 20">
    <name type="scientific">Poecilia reticulata</name>
    <name type="common">Guppy</name>
    <name type="synonym">Acanthophacelus reticulatus</name>
    <dbReference type="NCBI Taxonomy" id="8081"/>
    <lineage>
        <taxon>Eukaryota</taxon>
        <taxon>Metazoa</taxon>
        <taxon>Chordata</taxon>
        <taxon>Craniata</taxon>
        <taxon>Vertebrata</taxon>
        <taxon>Euteleostomi</taxon>
        <taxon>Actinopterygii</taxon>
        <taxon>Neopterygii</taxon>
        <taxon>Teleostei</taxon>
        <taxon>Neoteleostei</taxon>
        <taxon>Acanthomorphata</taxon>
        <taxon>Ovalentaria</taxon>
        <taxon>Atherinomorphae</taxon>
        <taxon>Cyprinodontiformes</taxon>
        <taxon>Poeciliidae</taxon>
        <taxon>Poeciliinae</taxon>
        <taxon>Poecilia</taxon>
    </lineage>
</organism>
<dbReference type="GO" id="GO:0005886">
    <property type="term" value="C:plasma membrane"/>
    <property type="evidence" value="ECO:0007669"/>
    <property type="project" value="UniProtKB-SubCell"/>
</dbReference>
<evidence type="ECO:0000256" key="7">
    <source>
        <dbReference type="ARBA" id="ARBA00022723"/>
    </source>
</evidence>
<reference evidence="19" key="2">
    <citation type="submission" date="2025-08" db="UniProtKB">
        <authorList>
            <consortium name="Ensembl"/>
        </authorList>
    </citation>
    <scope>IDENTIFICATION</scope>
    <source>
        <strain evidence="19">Guanapo</strain>
    </source>
</reference>
<keyword evidence="12" id="KW-0445">Lipid transport</keyword>
<feature type="domain" description="C2" evidence="17">
    <location>
        <begin position="568"/>
        <end position="699"/>
    </location>
</feature>
<dbReference type="GO" id="GO:0005544">
    <property type="term" value="F:calcium-dependent phospholipid binding"/>
    <property type="evidence" value="ECO:0007669"/>
    <property type="project" value="TreeGrafter"/>
</dbReference>
<feature type="transmembrane region" description="Helical" evidence="16">
    <location>
        <begin position="224"/>
        <end position="244"/>
    </location>
</feature>
<evidence type="ECO:0000256" key="9">
    <source>
        <dbReference type="ARBA" id="ARBA00022824"/>
    </source>
</evidence>
<dbReference type="FunFam" id="2.60.40.150:FF:000106">
    <property type="entry name" value="extended synaptotagmin-1 isoform X1"/>
    <property type="match status" value="1"/>
</dbReference>
<dbReference type="Ensembl" id="ENSPRET00000031129.1">
    <property type="protein sequence ID" value="ENSPREP00000030779.1"/>
    <property type="gene ID" value="ENSPREG00000020802.1"/>
</dbReference>
<accession>A0A3P9Q9T0</accession>
<dbReference type="FunFam" id="2.60.40.150:FF:000025">
    <property type="entry name" value="Extended synaptotagmin 2"/>
    <property type="match status" value="2"/>
</dbReference>
<name>A0A3P9Q9T0_POERE</name>
<comment type="subcellular location">
    <subcellularLocation>
        <location evidence="1">Cell membrane</location>
        <topology evidence="1">Peripheral membrane protein</topology>
    </subcellularLocation>
    <subcellularLocation>
        <location evidence="2">Endoplasmic reticulum membrane</location>
        <topology evidence="2">Multi-pass membrane protein</topology>
    </subcellularLocation>
</comment>
<evidence type="ECO:0000256" key="15">
    <source>
        <dbReference type="SAM" id="MobiDB-lite"/>
    </source>
</evidence>
<evidence type="ECO:0000259" key="18">
    <source>
        <dbReference type="PROSITE" id="PS51847"/>
    </source>
</evidence>
<dbReference type="GO" id="GO:0035091">
    <property type="term" value="F:phosphatidylinositol binding"/>
    <property type="evidence" value="ECO:0007669"/>
    <property type="project" value="TreeGrafter"/>
</dbReference>
<dbReference type="PROSITE" id="PS51847">
    <property type="entry name" value="SMP"/>
    <property type="match status" value="1"/>
</dbReference>
<dbReference type="InterPro" id="IPR035892">
    <property type="entry name" value="C2_domain_sf"/>
</dbReference>
<evidence type="ECO:0000256" key="6">
    <source>
        <dbReference type="ARBA" id="ARBA00022692"/>
    </source>
</evidence>
<dbReference type="InterPro" id="IPR037733">
    <property type="entry name" value="Ext_Synaptotagmin_C2A"/>
</dbReference>
<dbReference type="Proteomes" id="UP000242638">
    <property type="component" value="Unassembled WGS sequence"/>
</dbReference>
<keyword evidence="8" id="KW-0677">Repeat</keyword>
<evidence type="ECO:0000256" key="11">
    <source>
        <dbReference type="ARBA" id="ARBA00022989"/>
    </source>
</evidence>
<dbReference type="SUPFAM" id="SSF49562">
    <property type="entry name" value="C2 domain (Calcium/lipid-binding domain, CaLB)"/>
    <property type="match status" value="5"/>
</dbReference>
<dbReference type="InterPro" id="IPR000008">
    <property type="entry name" value="C2_dom"/>
</dbReference>
<evidence type="ECO:0000256" key="1">
    <source>
        <dbReference type="ARBA" id="ARBA00004202"/>
    </source>
</evidence>
<dbReference type="SMART" id="SM00239">
    <property type="entry name" value="C2"/>
    <property type="match status" value="4"/>
</dbReference>
<evidence type="ECO:0000256" key="8">
    <source>
        <dbReference type="ARBA" id="ARBA00022737"/>
    </source>
</evidence>
<keyword evidence="9" id="KW-0256">Endoplasmic reticulum</keyword>
<dbReference type="GO" id="GO:0008429">
    <property type="term" value="F:phosphatidylethanolamine binding"/>
    <property type="evidence" value="ECO:0007669"/>
    <property type="project" value="TreeGrafter"/>
</dbReference>
<dbReference type="InterPro" id="IPR039010">
    <property type="entry name" value="Synaptotagmin_SMP"/>
</dbReference>
<evidence type="ECO:0000256" key="13">
    <source>
        <dbReference type="ARBA" id="ARBA00023121"/>
    </source>
</evidence>
<evidence type="ECO:0000256" key="12">
    <source>
        <dbReference type="ARBA" id="ARBA00023055"/>
    </source>
</evidence>
<keyword evidence="13" id="KW-0446">Lipid-binding</keyword>
<evidence type="ECO:0000256" key="3">
    <source>
        <dbReference type="ARBA" id="ARBA00005867"/>
    </source>
</evidence>
<keyword evidence="10" id="KW-0106">Calcium</keyword>
<proteinExistence type="inferred from homology"/>
<dbReference type="InterPro" id="IPR037752">
    <property type="entry name" value="C2C_KIAA1228"/>
</dbReference>
<keyword evidence="4" id="KW-0813">Transport</keyword>
<evidence type="ECO:0000256" key="5">
    <source>
        <dbReference type="ARBA" id="ARBA00022475"/>
    </source>
</evidence>
<dbReference type="GO" id="GO:0006869">
    <property type="term" value="P:lipid transport"/>
    <property type="evidence" value="ECO:0007669"/>
    <property type="project" value="UniProtKB-KW"/>
</dbReference>
<feature type="domain" description="C2" evidence="17">
    <location>
        <begin position="824"/>
        <end position="946"/>
    </location>
</feature>
<evidence type="ECO:0000259" key="17">
    <source>
        <dbReference type="PROSITE" id="PS50004"/>
    </source>
</evidence>
<feature type="transmembrane region" description="Helical" evidence="16">
    <location>
        <begin position="51"/>
        <end position="70"/>
    </location>
</feature>
<evidence type="ECO:0000256" key="4">
    <source>
        <dbReference type="ARBA" id="ARBA00022448"/>
    </source>
</evidence>
<dbReference type="PANTHER" id="PTHR45761:SF3">
    <property type="entry name" value="EXTENDED SYNAPTOTAGMIN-1"/>
    <property type="match status" value="1"/>
</dbReference>
<dbReference type="GeneTree" id="ENSGT00940000156561"/>
<dbReference type="GO" id="GO:0005509">
    <property type="term" value="F:calcium ion binding"/>
    <property type="evidence" value="ECO:0007669"/>
    <property type="project" value="TreeGrafter"/>
</dbReference>
<evidence type="ECO:0000256" key="16">
    <source>
        <dbReference type="SAM" id="Phobius"/>
    </source>
</evidence>
<dbReference type="CDD" id="cd04050">
    <property type="entry name" value="C2B_Synaptotagmin-like"/>
    <property type="match status" value="1"/>
</dbReference>
<evidence type="ECO:0000313" key="19">
    <source>
        <dbReference type="Ensembl" id="ENSPREP00000030779.1"/>
    </source>
</evidence>
<dbReference type="PANTHER" id="PTHR45761">
    <property type="entry name" value="EXTENDED SYNAPTOTAGMIN-LIKE PROTEIN 2, ISOFORM C"/>
    <property type="match status" value="1"/>
</dbReference>
<dbReference type="PROSITE" id="PS50004">
    <property type="entry name" value="C2"/>
    <property type="match status" value="4"/>
</dbReference>
<reference evidence="20" key="1">
    <citation type="submission" date="2013-11" db="EMBL/GenBank/DDBJ databases">
        <title>The genomic landscape of the Guanapo guppy.</title>
        <authorList>
            <person name="Kuenstner A."/>
            <person name="Dreyer C."/>
        </authorList>
    </citation>
    <scope>NUCLEOTIDE SEQUENCE</scope>
    <source>
        <strain evidence="20">Guanapo</strain>
    </source>
</reference>
<sequence length="946" mass="106320">MHTADGDPDMSGGTARTAPASPSRPPGEGAVSVLWSFGKCLAALLPVYLAGYYGFSISLVLLGLMVYMGYKHGRQEKEMRLKSSMFLLENEMEFTTQKLFRARRDLPPWVSFPDVEKVEWLNKILQQAWPFVGQYLEKLLVGTIAPAIRASSIHLQTLNFTKVNLGEKALKLVGVKAHTEHDKRQVMLDLYLSYAGDVEINVEIKKYFCKAGVKGVQLHGKLRVILEPLIGDVPLVGAVTMFFIRRPKLDINWTGLTNLLDIPGLNAMSDTMIMDAIASHLVLPNRLTIPLVADLHVAQLRSPLPRGVVRIHLLEAEDLTAKDTVIKGLIDGKSDPYAVLRVGTQIFTSHHVDSNLNPQWREMYEVIVHEVPGQELEVEVFDKDPDQDDFLGRDVGSGSVHLRLEWLSLLSSADRLSEVIQKNQNLTAKTADPPSAAILAIYLDQAYELPMRKGNKDPSPMVQISVQDTTKESKTCYGTNSPVWEDAFTFFIQDPRKQDIDIQVKDDDRALSLGSLTIPLNRLLESNELTLDQWFQLENSGSASRLYAKIVLRVRISPVFWSGGLTKPQPSRPQNTTPDPEFATEGVLRIHLVEAQNLIAKDNFMGGMVKGKSDPYVKIRVAGITFRSHTIKENLNPVWNELFEVILTQLPGQELQVTFNTLKMFVRFQLKKNGKEPKAGVEVTLKNVSYKTKVVTFSLSKLCRANTAESCKSFLWFFSKVCERSTSPRWDEAFHFLVRDPRDETLTVKVRENTLGSLTVLLREVLSESGLVLDQWFNLDGALPESQILLRVTIKVHVCFLKKCLAEMLDLCFFVHSVADNGNSAGQVKLTIGYSADENRLFIIVHSCRTLAACSKDGADPYVSFVLLPDKKATTKRRTATKKRDLNPEFNERFDFDFTLEESMQKKLDLSVKHSGSFMSREKELIGKVLQVDLDQIDLKAGVTQW</sequence>
<comment type="similarity">
    <text evidence="3">Belongs to the extended synaptotagmin family.</text>
</comment>